<dbReference type="Proteomes" id="UP001056120">
    <property type="component" value="Linkage Group LG17"/>
</dbReference>
<reference evidence="1 2" key="2">
    <citation type="journal article" date="2022" name="Mol. Ecol. Resour.">
        <title>The genomes of chicory, endive, great burdock and yacon provide insights into Asteraceae paleo-polyploidization history and plant inulin production.</title>
        <authorList>
            <person name="Fan W."/>
            <person name="Wang S."/>
            <person name="Wang H."/>
            <person name="Wang A."/>
            <person name="Jiang F."/>
            <person name="Liu H."/>
            <person name="Zhao H."/>
            <person name="Xu D."/>
            <person name="Zhang Y."/>
        </authorList>
    </citation>
    <scope>NUCLEOTIDE SEQUENCE [LARGE SCALE GENOMIC DNA]</scope>
    <source>
        <strain evidence="2">cv. Yunnan</strain>
        <tissue evidence="1">Leaves</tissue>
    </source>
</reference>
<keyword evidence="2" id="KW-1185">Reference proteome</keyword>
<evidence type="ECO:0000313" key="1">
    <source>
        <dbReference type="EMBL" id="KAI3761849.1"/>
    </source>
</evidence>
<gene>
    <name evidence="1" type="ORF">L1987_52271</name>
</gene>
<accession>A0ACB9ESC4</accession>
<sequence length="406" mass="44862">MAISPATTAATAAVDALLKWKTKQTDSNTLQLLPQDDFIYLILTLKKIPQKGSGVRTNPNKIPLPHPIVSPDSSELCLIIDDRPNSNLSSESAKKKIKSDGISVTKVIKLSKLRTDYKPFESKRKLCDSYDMFFADKRIIPLLPKLLGKQFFKKKKLPLGVDLSHKNWKEQIERGCSSGLLFVRTGTCCVIRVAKISMERDEIVENVRAAIDGVVGFVPKKLAGVRSLHLKFSDSVALPLFQSLPDIKLKIEGVREERVERVESKYGGIETNDVVGSELNVDDGGGSDTKKRKGDGVEVGKKKRSKTGKRDEAGDDLVEGKPDKKSIKEKKVSKKGKRDEVTNDLDPDEVVNEEKPAKKSGKEKKRKGNVVEEDVNAKSSDKVAKKKGKKQSGDSGKKEKKKGRSV</sequence>
<proteinExistence type="predicted"/>
<dbReference type="EMBL" id="CM042034">
    <property type="protein sequence ID" value="KAI3761849.1"/>
    <property type="molecule type" value="Genomic_DNA"/>
</dbReference>
<comment type="caution">
    <text evidence="1">The sequence shown here is derived from an EMBL/GenBank/DDBJ whole genome shotgun (WGS) entry which is preliminary data.</text>
</comment>
<protein>
    <submittedName>
        <fullName evidence="1">Uncharacterized protein</fullName>
    </submittedName>
</protein>
<name>A0ACB9ESC4_9ASTR</name>
<reference evidence="2" key="1">
    <citation type="journal article" date="2022" name="Mol. Ecol. Resour.">
        <title>The genomes of chicory, endive, great burdock and yacon provide insights into Asteraceae palaeo-polyploidization history and plant inulin production.</title>
        <authorList>
            <person name="Fan W."/>
            <person name="Wang S."/>
            <person name="Wang H."/>
            <person name="Wang A."/>
            <person name="Jiang F."/>
            <person name="Liu H."/>
            <person name="Zhao H."/>
            <person name="Xu D."/>
            <person name="Zhang Y."/>
        </authorList>
    </citation>
    <scope>NUCLEOTIDE SEQUENCE [LARGE SCALE GENOMIC DNA]</scope>
    <source>
        <strain evidence="2">cv. Yunnan</strain>
    </source>
</reference>
<organism evidence="1 2">
    <name type="scientific">Smallanthus sonchifolius</name>
    <dbReference type="NCBI Taxonomy" id="185202"/>
    <lineage>
        <taxon>Eukaryota</taxon>
        <taxon>Viridiplantae</taxon>
        <taxon>Streptophyta</taxon>
        <taxon>Embryophyta</taxon>
        <taxon>Tracheophyta</taxon>
        <taxon>Spermatophyta</taxon>
        <taxon>Magnoliopsida</taxon>
        <taxon>eudicotyledons</taxon>
        <taxon>Gunneridae</taxon>
        <taxon>Pentapetalae</taxon>
        <taxon>asterids</taxon>
        <taxon>campanulids</taxon>
        <taxon>Asterales</taxon>
        <taxon>Asteraceae</taxon>
        <taxon>Asteroideae</taxon>
        <taxon>Heliantheae alliance</taxon>
        <taxon>Millerieae</taxon>
        <taxon>Smallanthus</taxon>
    </lineage>
</organism>
<evidence type="ECO:0000313" key="2">
    <source>
        <dbReference type="Proteomes" id="UP001056120"/>
    </source>
</evidence>